<organism evidence="1 2">
    <name type="scientific">Aspergillus vadensis (strain CBS 113365 / IMI 142717 / IBT 24658)</name>
    <dbReference type="NCBI Taxonomy" id="1448311"/>
    <lineage>
        <taxon>Eukaryota</taxon>
        <taxon>Fungi</taxon>
        <taxon>Dikarya</taxon>
        <taxon>Ascomycota</taxon>
        <taxon>Pezizomycotina</taxon>
        <taxon>Eurotiomycetes</taxon>
        <taxon>Eurotiomycetidae</taxon>
        <taxon>Eurotiales</taxon>
        <taxon>Aspergillaceae</taxon>
        <taxon>Aspergillus</taxon>
        <taxon>Aspergillus subgen. Circumdati</taxon>
    </lineage>
</organism>
<keyword evidence="2" id="KW-1185">Reference proteome</keyword>
<sequence>MVKEGTQELCYTSTVRSTRVALDFVFALHRDLCCPCIEGMDDFGAATDCLEKLSLLSAESLELAQKLLLKESDIGSATADLEGSEKLDEFVNRAQIPVNHGNRFLDHVLALRVAELINDYRSMLNHIMIHVTGMPLRDVNRSVHTVFIEGYTVAQRLLSASFDLDMTSNSRDFDYTAQLKHRIILDASARRHQAHKVYLSIAAAKRWLLNRSYVLRHSAAKDLDKRLQDVDVLFYEEIHNVSDRVVASNLRAADIRSGYCFDEDPPLNMIISWIQSHY</sequence>
<dbReference type="EMBL" id="KZ821650">
    <property type="protein sequence ID" value="PYH63677.1"/>
    <property type="molecule type" value="Genomic_DNA"/>
</dbReference>
<reference evidence="1" key="1">
    <citation type="submission" date="2016-12" db="EMBL/GenBank/DDBJ databases">
        <title>The genomes of Aspergillus section Nigri reveals drivers in fungal speciation.</title>
        <authorList>
            <consortium name="DOE Joint Genome Institute"/>
            <person name="Vesth T.C."/>
            <person name="Nybo J."/>
            <person name="Theobald S."/>
            <person name="Brandl J."/>
            <person name="Frisvad J.C."/>
            <person name="Nielsen K.F."/>
            <person name="Lyhne E.K."/>
            <person name="Kogle M.E."/>
            <person name="Kuo A."/>
            <person name="Riley R."/>
            <person name="Clum A."/>
            <person name="Nolan M."/>
            <person name="Lipzen A."/>
            <person name="Salamov A."/>
            <person name="Henrissat B."/>
            <person name="Wiebenga A."/>
            <person name="De Vries R.P."/>
            <person name="Grigoriev I.V."/>
            <person name="Mortensen U.H."/>
            <person name="Andersen M.R."/>
            <person name="Baker S.E."/>
        </authorList>
    </citation>
    <scope>NUCLEOTIDE SEQUENCE [LARGE SCALE GENOMIC DNA]</scope>
    <source>
        <strain evidence="1">CBS 113365</strain>
    </source>
</reference>
<dbReference type="AlphaFoldDB" id="A0A319ATL6"/>
<dbReference type="OrthoDB" id="4510061at2759"/>
<dbReference type="RefSeq" id="XP_025557471.1">
    <property type="nucleotide sequence ID" value="XM_025711064.1"/>
</dbReference>
<protein>
    <submittedName>
        <fullName evidence="1">Uncharacterized protein</fullName>
    </submittedName>
</protein>
<dbReference type="Proteomes" id="UP000248405">
    <property type="component" value="Unassembled WGS sequence"/>
</dbReference>
<accession>A0A319ATL6</accession>
<evidence type="ECO:0000313" key="1">
    <source>
        <dbReference type="EMBL" id="PYH63677.1"/>
    </source>
</evidence>
<proteinExistence type="predicted"/>
<gene>
    <name evidence="1" type="ORF">BO88DRAFT_458721</name>
</gene>
<name>A0A319ATL6_ASPVC</name>
<dbReference type="GeneID" id="37215656"/>
<evidence type="ECO:0000313" key="2">
    <source>
        <dbReference type="Proteomes" id="UP000248405"/>
    </source>
</evidence>